<dbReference type="InterPro" id="IPR003660">
    <property type="entry name" value="HAMP_dom"/>
</dbReference>
<dbReference type="PROSITE" id="PS50885">
    <property type="entry name" value="HAMP"/>
    <property type="match status" value="1"/>
</dbReference>
<dbReference type="InterPro" id="IPR004358">
    <property type="entry name" value="Sig_transdc_His_kin-like_C"/>
</dbReference>
<dbReference type="EC" id="2.7.13.3" evidence="3"/>
<evidence type="ECO:0000256" key="9">
    <source>
        <dbReference type="ARBA" id="ARBA00022840"/>
    </source>
</evidence>
<dbReference type="InterPro" id="IPR003661">
    <property type="entry name" value="HisK_dim/P_dom"/>
</dbReference>
<dbReference type="SMART" id="SM00388">
    <property type="entry name" value="HisKA"/>
    <property type="match status" value="1"/>
</dbReference>
<keyword evidence="14" id="KW-1185">Reference proteome</keyword>
<reference evidence="13 14" key="1">
    <citation type="submission" date="2019-08" db="EMBL/GenBank/DDBJ databases">
        <title>Deep-cultivation of Planctomycetes and their phenomic and genomic characterization uncovers novel biology.</title>
        <authorList>
            <person name="Wiegand S."/>
            <person name="Jogler M."/>
            <person name="Boedeker C."/>
            <person name="Pinto D."/>
            <person name="Vollmers J."/>
            <person name="Rivas-Marin E."/>
            <person name="Kohn T."/>
            <person name="Peeters S.H."/>
            <person name="Heuer A."/>
            <person name="Rast P."/>
            <person name="Oberbeckmann S."/>
            <person name="Bunk B."/>
            <person name="Jeske O."/>
            <person name="Meyerdierks A."/>
            <person name="Storesund J.E."/>
            <person name="Kallscheuer N."/>
            <person name="Luecker S."/>
            <person name="Lage O.M."/>
            <person name="Pohl T."/>
            <person name="Merkel B.J."/>
            <person name="Hornburger P."/>
            <person name="Mueller R.-W."/>
            <person name="Bruemmer F."/>
            <person name="Labrenz M."/>
            <person name="Spormann A.M."/>
            <person name="Op den Camp H."/>
            <person name="Overmann J."/>
            <person name="Amann R."/>
            <person name="Jetten M.S.M."/>
            <person name="Mascher T."/>
            <person name="Medema M.H."/>
            <person name="Devos D.P."/>
            <person name="Kaster A.-K."/>
            <person name="Ovreas L."/>
            <person name="Rohde M."/>
            <person name="Galperin M.Y."/>
            <person name="Jogler C."/>
        </authorList>
    </citation>
    <scope>NUCLEOTIDE SEQUENCE [LARGE SCALE GENOMIC DNA]</scope>
    <source>
        <strain evidence="13 14">OJF2</strain>
    </source>
</reference>
<dbReference type="GO" id="GO:0005524">
    <property type="term" value="F:ATP binding"/>
    <property type="evidence" value="ECO:0007669"/>
    <property type="project" value="UniProtKB-KW"/>
</dbReference>
<dbReference type="Gene3D" id="1.10.287.130">
    <property type="match status" value="1"/>
</dbReference>
<dbReference type="PANTHER" id="PTHR44936">
    <property type="entry name" value="SENSOR PROTEIN CREC"/>
    <property type="match status" value="1"/>
</dbReference>
<keyword evidence="5" id="KW-0597">Phosphoprotein</keyword>
<evidence type="ECO:0000256" key="4">
    <source>
        <dbReference type="ARBA" id="ARBA00022475"/>
    </source>
</evidence>
<keyword evidence="10" id="KW-1133">Transmembrane helix</keyword>
<dbReference type="SUPFAM" id="SSF55874">
    <property type="entry name" value="ATPase domain of HSP90 chaperone/DNA topoisomerase II/histidine kinase"/>
    <property type="match status" value="1"/>
</dbReference>
<protein>
    <recommendedName>
        <fullName evidence="3">histidine kinase</fullName>
        <ecNumber evidence="3">2.7.13.3</ecNumber>
    </recommendedName>
</protein>
<evidence type="ECO:0000256" key="8">
    <source>
        <dbReference type="ARBA" id="ARBA00022777"/>
    </source>
</evidence>
<dbReference type="GO" id="GO:0000155">
    <property type="term" value="F:phosphorelay sensor kinase activity"/>
    <property type="evidence" value="ECO:0007669"/>
    <property type="project" value="InterPro"/>
</dbReference>
<dbReference type="InterPro" id="IPR050980">
    <property type="entry name" value="2C_sensor_his_kinase"/>
</dbReference>
<dbReference type="PANTHER" id="PTHR44936:SF10">
    <property type="entry name" value="SENSOR PROTEIN RSTB"/>
    <property type="match status" value="1"/>
</dbReference>
<evidence type="ECO:0000256" key="2">
    <source>
        <dbReference type="ARBA" id="ARBA00004651"/>
    </source>
</evidence>
<dbReference type="KEGG" id="agv:OJF2_70590"/>
<evidence type="ECO:0000259" key="12">
    <source>
        <dbReference type="PROSITE" id="PS50885"/>
    </source>
</evidence>
<keyword evidence="7" id="KW-0547">Nucleotide-binding</keyword>
<dbReference type="SMART" id="SM00304">
    <property type="entry name" value="HAMP"/>
    <property type="match status" value="1"/>
</dbReference>
<keyword evidence="6 13" id="KW-0808">Transferase</keyword>
<dbReference type="AlphaFoldDB" id="A0A5B9WCX2"/>
<dbReference type="SUPFAM" id="SSF47384">
    <property type="entry name" value="Homodimeric domain of signal transducing histidine kinase"/>
    <property type="match status" value="1"/>
</dbReference>
<evidence type="ECO:0000313" key="14">
    <source>
        <dbReference type="Proteomes" id="UP000324233"/>
    </source>
</evidence>
<feature type="domain" description="Histidine kinase" evidence="11">
    <location>
        <begin position="223"/>
        <end position="433"/>
    </location>
</feature>
<feature type="domain" description="HAMP" evidence="12">
    <location>
        <begin position="163"/>
        <end position="215"/>
    </location>
</feature>
<proteinExistence type="predicted"/>
<evidence type="ECO:0000256" key="10">
    <source>
        <dbReference type="SAM" id="Phobius"/>
    </source>
</evidence>
<comment type="catalytic activity">
    <reaction evidence="1">
        <text>ATP + protein L-histidine = ADP + protein N-phospho-L-histidine.</text>
        <dbReference type="EC" id="2.7.13.3"/>
    </reaction>
</comment>
<dbReference type="EMBL" id="CP042997">
    <property type="protein sequence ID" value="QEH38456.1"/>
    <property type="molecule type" value="Genomic_DNA"/>
</dbReference>
<gene>
    <name evidence="13" type="primary">cpxA_2</name>
    <name evidence="13" type="ORF">OJF2_70590</name>
</gene>
<keyword evidence="10" id="KW-0472">Membrane</keyword>
<dbReference type="CDD" id="cd00082">
    <property type="entry name" value="HisKA"/>
    <property type="match status" value="1"/>
</dbReference>
<sequence>MRTTLVAIVLWALATIALCVLGIWATARALDRPRDRGPDPTRSLMSMLADDTARAFEEGGPEGLAIYLRRLANRLPGERFLVDSRGRDLADGSDRADLVESAGAADFAIAGRPDGRLAAVIRPRGGRYRFVWLVEPWFEPPSPWPFIAVVVAIIAAMGSALALYLSVPLRRLRRVMDRFGRGDLRARVGSRRRDEIGVVSREFDLLAERVETLVAAERRLLQDVSHELRSPLTRLDVAVGLAIRREDRGPLLERIRRDVSRLSELVGELLHLTRVEGDPSARVLEVVRLGELLGTLLEDCTIEAESKGCRLAYEASWPGPMRGDPELLRRAFENVIRNAIRHAPEGSDVEVSLEPCGQGAKVIVRDFGSGVPAEALPSLFEPFFRVEGDRSRESGGVGLGLAIARRAVAIHGGRIEARNAEPGLAVEMVLPGS</sequence>
<dbReference type="RefSeq" id="WP_148597894.1">
    <property type="nucleotide sequence ID" value="NZ_CP042997.1"/>
</dbReference>
<comment type="subcellular location">
    <subcellularLocation>
        <location evidence="2">Cell membrane</location>
        <topology evidence="2">Multi-pass membrane protein</topology>
    </subcellularLocation>
</comment>
<organism evidence="13 14">
    <name type="scientific">Aquisphaera giovannonii</name>
    <dbReference type="NCBI Taxonomy" id="406548"/>
    <lineage>
        <taxon>Bacteria</taxon>
        <taxon>Pseudomonadati</taxon>
        <taxon>Planctomycetota</taxon>
        <taxon>Planctomycetia</taxon>
        <taxon>Isosphaerales</taxon>
        <taxon>Isosphaeraceae</taxon>
        <taxon>Aquisphaera</taxon>
    </lineage>
</organism>
<dbReference type="InterPro" id="IPR005467">
    <property type="entry name" value="His_kinase_dom"/>
</dbReference>
<accession>A0A5B9WCX2</accession>
<evidence type="ECO:0000313" key="13">
    <source>
        <dbReference type="EMBL" id="QEH38456.1"/>
    </source>
</evidence>
<evidence type="ECO:0000256" key="1">
    <source>
        <dbReference type="ARBA" id="ARBA00000085"/>
    </source>
</evidence>
<dbReference type="PROSITE" id="PS50109">
    <property type="entry name" value="HIS_KIN"/>
    <property type="match status" value="1"/>
</dbReference>
<dbReference type="PRINTS" id="PR00344">
    <property type="entry name" value="BCTRLSENSOR"/>
</dbReference>
<keyword evidence="9" id="KW-0067">ATP-binding</keyword>
<dbReference type="Gene3D" id="3.30.565.10">
    <property type="entry name" value="Histidine kinase-like ATPase, C-terminal domain"/>
    <property type="match status" value="1"/>
</dbReference>
<dbReference type="InterPro" id="IPR003594">
    <property type="entry name" value="HATPase_dom"/>
</dbReference>
<dbReference type="GO" id="GO:0005886">
    <property type="term" value="C:plasma membrane"/>
    <property type="evidence" value="ECO:0007669"/>
    <property type="project" value="UniProtKB-SubCell"/>
</dbReference>
<dbReference type="Gene3D" id="1.10.8.500">
    <property type="entry name" value="HAMP domain in histidine kinase"/>
    <property type="match status" value="1"/>
</dbReference>
<dbReference type="OrthoDB" id="9804645at2"/>
<dbReference type="Pfam" id="PF02518">
    <property type="entry name" value="HATPase_c"/>
    <property type="match status" value="1"/>
</dbReference>
<keyword evidence="8" id="KW-0418">Kinase</keyword>
<dbReference type="InterPro" id="IPR036097">
    <property type="entry name" value="HisK_dim/P_sf"/>
</dbReference>
<evidence type="ECO:0000256" key="5">
    <source>
        <dbReference type="ARBA" id="ARBA00022553"/>
    </source>
</evidence>
<dbReference type="SUPFAM" id="SSF158472">
    <property type="entry name" value="HAMP domain-like"/>
    <property type="match status" value="1"/>
</dbReference>
<dbReference type="SMART" id="SM00387">
    <property type="entry name" value="HATPase_c"/>
    <property type="match status" value="1"/>
</dbReference>
<keyword evidence="4" id="KW-1003">Cell membrane</keyword>
<dbReference type="Pfam" id="PF00672">
    <property type="entry name" value="HAMP"/>
    <property type="match status" value="1"/>
</dbReference>
<evidence type="ECO:0000256" key="7">
    <source>
        <dbReference type="ARBA" id="ARBA00022741"/>
    </source>
</evidence>
<evidence type="ECO:0000256" key="6">
    <source>
        <dbReference type="ARBA" id="ARBA00022679"/>
    </source>
</evidence>
<dbReference type="InterPro" id="IPR036890">
    <property type="entry name" value="HATPase_C_sf"/>
</dbReference>
<dbReference type="Proteomes" id="UP000324233">
    <property type="component" value="Chromosome"/>
</dbReference>
<evidence type="ECO:0000256" key="3">
    <source>
        <dbReference type="ARBA" id="ARBA00012438"/>
    </source>
</evidence>
<dbReference type="CDD" id="cd06225">
    <property type="entry name" value="HAMP"/>
    <property type="match status" value="1"/>
</dbReference>
<dbReference type="Pfam" id="PF00512">
    <property type="entry name" value="HisKA"/>
    <property type="match status" value="1"/>
</dbReference>
<name>A0A5B9WCX2_9BACT</name>
<evidence type="ECO:0000259" key="11">
    <source>
        <dbReference type="PROSITE" id="PS50109"/>
    </source>
</evidence>
<keyword evidence="10" id="KW-0812">Transmembrane</keyword>
<feature type="transmembrane region" description="Helical" evidence="10">
    <location>
        <begin position="144"/>
        <end position="167"/>
    </location>
</feature>